<gene>
    <name evidence="2" type="ordered locus">TC41_2850</name>
</gene>
<evidence type="ECO:0000313" key="3">
    <source>
        <dbReference type="Proteomes" id="UP000000292"/>
    </source>
</evidence>
<dbReference type="EMBL" id="CP002902">
    <property type="protein sequence ID" value="AEJ44741.1"/>
    <property type="molecule type" value="Genomic_DNA"/>
</dbReference>
<keyword evidence="2" id="KW-0489">Methyltransferase</keyword>
<reference evidence="3" key="2">
    <citation type="submission" date="2011-06" db="EMBL/GenBank/DDBJ databases">
        <title>The complete genome sequence of Alicyclobacillus acidocaldarius sp. Tc-4-1.</title>
        <authorList>
            <person name="Chen Y."/>
            <person name="He Y."/>
            <person name="Dong Z."/>
            <person name="Hu S."/>
        </authorList>
    </citation>
    <scope>NUCLEOTIDE SEQUENCE [LARGE SCALE GENOMIC DNA]</scope>
    <source>
        <strain evidence="3">Tc-4-1</strain>
    </source>
</reference>
<dbReference type="SUPFAM" id="SSF53335">
    <property type="entry name" value="S-adenosyl-L-methionine-dependent methyltransferases"/>
    <property type="match status" value="1"/>
</dbReference>
<dbReference type="KEGG" id="aad:TC41_2850"/>
<dbReference type="PATRIC" id="fig|1048834.4.peg.2705"/>
<sequence>MDQAFQVIDDVMKTYVSREDVPNRWLIHQTLATAAIRRAVLRALPIRAGMRVLDIGCGFGALTFDIAALYAVQLTGIDRSSTALAVAKRVEHDLRNAGAIAAGCAIEWKTGDAEALPLPDNDADVAVSRFLFQHLTNPNAAVREIFRVLKPGGFTCLIDADDALSLEYPVDPVAAEVKDALSRLQQTNGGDRHMGRKLASLLAGAGLSVVQTFVVPQAHYAETPSRLARLTLLEQLRERRAGLIETGIISQASYEALARRLQQEPEQPQFSMHAEVAVIAKKPA</sequence>
<dbReference type="RefSeq" id="WP_014465567.1">
    <property type="nucleotide sequence ID" value="NC_017167.1"/>
</dbReference>
<dbReference type="GO" id="GO:0008757">
    <property type="term" value="F:S-adenosylmethionine-dependent methyltransferase activity"/>
    <property type="evidence" value="ECO:0007669"/>
    <property type="project" value="InterPro"/>
</dbReference>
<dbReference type="OrthoDB" id="9760689at2"/>
<keyword evidence="2" id="KW-0808">Transferase</keyword>
<dbReference type="CDD" id="cd02440">
    <property type="entry name" value="AdoMet_MTases"/>
    <property type="match status" value="1"/>
</dbReference>
<dbReference type="InterPro" id="IPR013216">
    <property type="entry name" value="Methyltransf_11"/>
</dbReference>
<dbReference type="AlphaFoldDB" id="F8IK35"/>
<proteinExistence type="predicted"/>
<dbReference type="HOGENOM" id="CLU_965198_0_0_9"/>
<dbReference type="STRING" id="1048834.TC41_2850"/>
<reference evidence="2 3" key="1">
    <citation type="journal article" date="2011" name="J. Bacteriol.">
        <title>Complete Genome Sequence of Alicyclobacillus acidocaldarius Strain Tc-4-1.</title>
        <authorList>
            <person name="Chen Y."/>
            <person name="He Y."/>
            <person name="Zhang B."/>
            <person name="Yang J."/>
            <person name="Li W."/>
            <person name="Dong Z."/>
            <person name="Hu S."/>
        </authorList>
    </citation>
    <scope>NUCLEOTIDE SEQUENCE [LARGE SCALE GENOMIC DNA]</scope>
    <source>
        <strain evidence="2 3">Tc-4-1</strain>
    </source>
</reference>
<evidence type="ECO:0000259" key="1">
    <source>
        <dbReference type="Pfam" id="PF08241"/>
    </source>
</evidence>
<dbReference type="InterPro" id="IPR029063">
    <property type="entry name" value="SAM-dependent_MTases_sf"/>
</dbReference>
<dbReference type="InterPro" id="IPR050508">
    <property type="entry name" value="Methyltransf_Superfamily"/>
</dbReference>
<evidence type="ECO:0000313" key="2">
    <source>
        <dbReference type="EMBL" id="AEJ44741.1"/>
    </source>
</evidence>
<dbReference type="Proteomes" id="UP000000292">
    <property type="component" value="Chromosome"/>
</dbReference>
<feature type="domain" description="Methyltransferase type 11" evidence="1">
    <location>
        <begin position="53"/>
        <end position="155"/>
    </location>
</feature>
<dbReference type="eggNOG" id="COG2226">
    <property type="taxonomic scope" value="Bacteria"/>
</dbReference>
<accession>F8IK35</accession>
<dbReference type="Gene3D" id="3.40.50.150">
    <property type="entry name" value="Vaccinia Virus protein VP39"/>
    <property type="match status" value="1"/>
</dbReference>
<dbReference type="GO" id="GO:0032259">
    <property type="term" value="P:methylation"/>
    <property type="evidence" value="ECO:0007669"/>
    <property type="project" value="UniProtKB-KW"/>
</dbReference>
<organism evidence="2 3">
    <name type="scientific">Alicyclobacillus acidocaldarius (strain Tc-4-1)</name>
    <name type="common">Bacillus acidocaldarius</name>
    <dbReference type="NCBI Taxonomy" id="1048834"/>
    <lineage>
        <taxon>Bacteria</taxon>
        <taxon>Bacillati</taxon>
        <taxon>Bacillota</taxon>
        <taxon>Bacilli</taxon>
        <taxon>Bacillales</taxon>
        <taxon>Alicyclobacillaceae</taxon>
        <taxon>Alicyclobacillus</taxon>
    </lineage>
</organism>
<dbReference type="PANTHER" id="PTHR42912">
    <property type="entry name" value="METHYLTRANSFERASE"/>
    <property type="match status" value="1"/>
</dbReference>
<dbReference type="Pfam" id="PF08241">
    <property type="entry name" value="Methyltransf_11"/>
    <property type="match status" value="1"/>
</dbReference>
<protein>
    <submittedName>
        <fullName evidence="2">Methyltransferase type 11</fullName>
    </submittedName>
</protein>
<name>F8IK35_ALIAT</name>